<dbReference type="Pfam" id="PF00450">
    <property type="entry name" value="Peptidase_S10"/>
    <property type="match status" value="1"/>
</dbReference>
<keyword evidence="2 7" id="KW-0121">Carboxypeptidase</keyword>
<feature type="chain" id="PRO_5040536030" description="Carboxypeptidase" evidence="7">
    <location>
        <begin position="29"/>
        <end position="541"/>
    </location>
</feature>
<keyword evidence="9" id="KW-1185">Reference proteome</keyword>
<gene>
    <name evidence="8" type="ORF">K431DRAFT_281492</name>
</gene>
<dbReference type="EC" id="3.4.16.-" evidence="7"/>
<dbReference type="PRINTS" id="PR00724">
    <property type="entry name" value="CRBOXYPTASEC"/>
</dbReference>
<name>A0A9P4UTT5_9PEZI</name>
<keyword evidence="5 7" id="KW-0378">Hydrolase</keyword>
<evidence type="ECO:0000313" key="8">
    <source>
        <dbReference type="EMBL" id="KAF2725023.1"/>
    </source>
</evidence>
<evidence type="ECO:0000256" key="6">
    <source>
        <dbReference type="ARBA" id="ARBA00023180"/>
    </source>
</evidence>
<evidence type="ECO:0000256" key="5">
    <source>
        <dbReference type="ARBA" id="ARBA00022801"/>
    </source>
</evidence>
<dbReference type="AlphaFoldDB" id="A0A9P4UTT5"/>
<dbReference type="InterPro" id="IPR001563">
    <property type="entry name" value="Peptidase_S10"/>
</dbReference>
<dbReference type="Gene3D" id="3.40.50.1820">
    <property type="entry name" value="alpha/beta hydrolase"/>
    <property type="match status" value="1"/>
</dbReference>
<evidence type="ECO:0000256" key="3">
    <source>
        <dbReference type="ARBA" id="ARBA00022670"/>
    </source>
</evidence>
<dbReference type="EMBL" id="MU003769">
    <property type="protein sequence ID" value="KAF2725023.1"/>
    <property type="molecule type" value="Genomic_DNA"/>
</dbReference>
<keyword evidence="3 7" id="KW-0645">Protease</keyword>
<dbReference type="PANTHER" id="PTHR11802:SF479">
    <property type="entry name" value="CARBOXYPEPTIDASE"/>
    <property type="match status" value="1"/>
</dbReference>
<evidence type="ECO:0000256" key="2">
    <source>
        <dbReference type="ARBA" id="ARBA00022645"/>
    </source>
</evidence>
<reference evidence="8" key="1">
    <citation type="journal article" date="2020" name="Stud. Mycol.">
        <title>101 Dothideomycetes genomes: a test case for predicting lifestyles and emergence of pathogens.</title>
        <authorList>
            <person name="Haridas S."/>
            <person name="Albert R."/>
            <person name="Binder M."/>
            <person name="Bloem J."/>
            <person name="Labutti K."/>
            <person name="Salamov A."/>
            <person name="Andreopoulos B."/>
            <person name="Baker S."/>
            <person name="Barry K."/>
            <person name="Bills G."/>
            <person name="Bluhm B."/>
            <person name="Cannon C."/>
            <person name="Castanera R."/>
            <person name="Culley D."/>
            <person name="Daum C."/>
            <person name="Ezra D."/>
            <person name="Gonzalez J."/>
            <person name="Henrissat B."/>
            <person name="Kuo A."/>
            <person name="Liang C."/>
            <person name="Lipzen A."/>
            <person name="Lutzoni F."/>
            <person name="Magnuson J."/>
            <person name="Mondo S."/>
            <person name="Nolan M."/>
            <person name="Ohm R."/>
            <person name="Pangilinan J."/>
            <person name="Park H.-J."/>
            <person name="Ramirez L."/>
            <person name="Alfaro M."/>
            <person name="Sun H."/>
            <person name="Tritt A."/>
            <person name="Yoshinaga Y."/>
            <person name="Zwiers L.-H."/>
            <person name="Turgeon B."/>
            <person name="Goodwin S."/>
            <person name="Spatafora J."/>
            <person name="Crous P."/>
            <person name="Grigoriev I."/>
        </authorList>
    </citation>
    <scope>NUCLEOTIDE SEQUENCE</scope>
    <source>
        <strain evidence="8">CBS 116435</strain>
    </source>
</reference>
<dbReference type="Proteomes" id="UP000799441">
    <property type="component" value="Unassembled WGS sequence"/>
</dbReference>
<comment type="similarity">
    <text evidence="1 7">Belongs to the peptidase S10 family.</text>
</comment>
<dbReference type="PROSITE" id="PS00560">
    <property type="entry name" value="CARBOXYPEPT_SER_HIS"/>
    <property type="match status" value="1"/>
</dbReference>
<dbReference type="SUPFAM" id="SSF53474">
    <property type="entry name" value="alpha/beta-Hydrolases"/>
    <property type="match status" value="1"/>
</dbReference>
<dbReference type="InterPro" id="IPR033124">
    <property type="entry name" value="Ser_caboxypep_his_AS"/>
</dbReference>
<dbReference type="PANTHER" id="PTHR11802">
    <property type="entry name" value="SERINE PROTEASE FAMILY S10 SERINE CARBOXYPEPTIDASE"/>
    <property type="match status" value="1"/>
</dbReference>
<dbReference type="FunFam" id="3.40.50.1820:FF:000118">
    <property type="entry name" value="Carboxypeptidase"/>
    <property type="match status" value="1"/>
</dbReference>
<feature type="signal peptide" evidence="7">
    <location>
        <begin position="1"/>
        <end position="28"/>
    </location>
</feature>
<protein>
    <recommendedName>
        <fullName evidence="7">Carboxypeptidase</fullName>
        <ecNumber evidence="7">3.4.16.-</ecNumber>
    </recommendedName>
</protein>
<evidence type="ECO:0000256" key="1">
    <source>
        <dbReference type="ARBA" id="ARBA00009431"/>
    </source>
</evidence>
<accession>A0A9P4UTT5</accession>
<dbReference type="GO" id="GO:0004185">
    <property type="term" value="F:serine-type carboxypeptidase activity"/>
    <property type="evidence" value="ECO:0007669"/>
    <property type="project" value="UniProtKB-UniRule"/>
</dbReference>
<sequence>MPMPMTSRFVSLTLACSLLSEVITGTFAGREAFHAGHRPLLTHHHGKGADQSRPARNESSFRFLSNDTRPYVVNSLPEVPYDIGEMYSGLIPIDYSNTSEALFFIFQPTIGIPCDELTIFLNGGPGWSSFESFFQETGRFTWVPGTFRPVENPYSWVNETNMLWVDQPIGTGFSIGTPKATTEEETAQDFIKFFKNFETLFGIKSYRIYVTGESYAGRYVPYIASAMLDENDSEYYDVTGALIYDPCIGNWDFTQQEVPVVPFTLANNNVMGYNATFIAQLEQLHESCGYADWLDTYLTFPPPGIQPSIFFNSSSPENKSCAVWEMIDHAAFSINPCFNVYAVNDACPLLWDVLAHRTQFDYIPEGATVYPNRTDVKAAMHAPDITWYLDQNHVPVYVAGKGSGGPEMAGDTSLDPIQYVLPKVIEATNRVLISNGDLDMIIITNGTLLAIQNMTWNGKLGFQSAPTDLMVVDIPDLEYRAEFDASGQKGRDGPQGVVGTKHYERGLMWTQTYLGSHVQPESQPRAAYRHLQWLLGRIDDL</sequence>
<dbReference type="InterPro" id="IPR018202">
    <property type="entry name" value="Ser_caboxypep_ser_AS"/>
</dbReference>
<comment type="caution">
    <text evidence="8">The sequence shown here is derived from an EMBL/GenBank/DDBJ whole genome shotgun (WGS) entry which is preliminary data.</text>
</comment>
<dbReference type="GO" id="GO:0006508">
    <property type="term" value="P:proteolysis"/>
    <property type="evidence" value="ECO:0007669"/>
    <property type="project" value="UniProtKB-KW"/>
</dbReference>
<dbReference type="PROSITE" id="PS00131">
    <property type="entry name" value="CARBOXYPEPT_SER_SER"/>
    <property type="match status" value="1"/>
</dbReference>
<evidence type="ECO:0000313" key="9">
    <source>
        <dbReference type="Proteomes" id="UP000799441"/>
    </source>
</evidence>
<organism evidence="8 9">
    <name type="scientific">Polychaeton citri CBS 116435</name>
    <dbReference type="NCBI Taxonomy" id="1314669"/>
    <lineage>
        <taxon>Eukaryota</taxon>
        <taxon>Fungi</taxon>
        <taxon>Dikarya</taxon>
        <taxon>Ascomycota</taxon>
        <taxon>Pezizomycotina</taxon>
        <taxon>Dothideomycetes</taxon>
        <taxon>Dothideomycetidae</taxon>
        <taxon>Capnodiales</taxon>
        <taxon>Capnodiaceae</taxon>
        <taxon>Polychaeton</taxon>
    </lineage>
</organism>
<keyword evidence="6" id="KW-0325">Glycoprotein</keyword>
<dbReference type="OrthoDB" id="443318at2759"/>
<keyword evidence="4 7" id="KW-0732">Signal</keyword>
<evidence type="ECO:0000256" key="7">
    <source>
        <dbReference type="RuleBase" id="RU361156"/>
    </source>
</evidence>
<evidence type="ECO:0000256" key="4">
    <source>
        <dbReference type="ARBA" id="ARBA00022729"/>
    </source>
</evidence>
<proteinExistence type="inferred from homology"/>
<dbReference type="InterPro" id="IPR029058">
    <property type="entry name" value="AB_hydrolase_fold"/>
</dbReference>